<gene>
    <name evidence="2" type="ORF">FBEOM_6855</name>
</gene>
<reference evidence="2" key="2">
    <citation type="submission" date="2020-02" db="EMBL/GenBank/DDBJ databases">
        <title>Identification and distribution of gene clusters putatively required for synthesis of sphingolipid metabolism inhibitors in phylogenetically diverse species of the filamentous fungus Fusarium.</title>
        <authorList>
            <person name="Kim H.-S."/>
            <person name="Busman M."/>
            <person name="Brown D.W."/>
            <person name="Divon H."/>
            <person name="Uhlig S."/>
            <person name="Proctor R.H."/>
        </authorList>
    </citation>
    <scope>NUCLEOTIDE SEQUENCE</scope>
    <source>
        <strain evidence="2">NRRL 25174</strain>
    </source>
</reference>
<dbReference type="Proteomes" id="UP000730481">
    <property type="component" value="Unassembled WGS sequence"/>
</dbReference>
<evidence type="ECO:0000313" key="3">
    <source>
        <dbReference type="Proteomes" id="UP000730481"/>
    </source>
</evidence>
<accession>A0A9P5DXM6</accession>
<dbReference type="Pfam" id="PF12937">
    <property type="entry name" value="F-box-like"/>
    <property type="match status" value="1"/>
</dbReference>
<organism evidence="2 3">
    <name type="scientific">Fusarium beomiforme</name>
    <dbReference type="NCBI Taxonomy" id="44412"/>
    <lineage>
        <taxon>Eukaryota</taxon>
        <taxon>Fungi</taxon>
        <taxon>Dikarya</taxon>
        <taxon>Ascomycota</taxon>
        <taxon>Pezizomycotina</taxon>
        <taxon>Sordariomycetes</taxon>
        <taxon>Hypocreomycetidae</taxon>
        <taxon>Hypocreales</taxon>
        <taxon>Nectriaceae</taxon>
        <taxon>Fusarium</taxon>
        <taxon>Fusarium burgessii species complex</taxon>
    </lineage>
</organism>
<sequence>MTISPYELPSSIATIEANSQGRCHILSIPDELLRLIIEKAWEPSKDRPIRMTLPPYNDLTSLALVCHRFNSIATESLYSCICLYTDEWRDADFYYGPFDDDNNGEGDDERRSTYASCVRIYQTLRHRPEIRQYCTRFVLDIEGDLLQGDEEKHPSLPPDEIRYPERYRFCSSMTKIFVSVVLSCAEWLFNTPIYLLRFVCQVSFSSVL</sequence>
<comment type="caution">
    <text evidence="2">The sequence shown here is derived from an EMBL/GenBank/DDBJ whole genome shotgun (WGS) entry which is preliminary data.</text>
</comment>
<dbReference type="InterPro" id="IPR001810">
    <property type="entry name" value="F-box_dom"/>
</dbReference>
<dbReference type="InterPro" id="IPR036047">
    <property type="entry name" value="F-box-like_dom_sf"/>
</dbReference>
<proteinExistence type="predicted"/>
<dbReference type="OrthoDB" id="5139510at2759"/>
<dbReference type="SUPFAM" id="SSF81383">
    <property type="entry name" value="F-box domain"/>
    <property type="match status" value="1"/>
</dbReference>
<keyword evidence="3" id="KW-1185">Reference proteome</keyword>
<feature type="domain" description="F-box" evidence="1">
    <location>
        <begin position="26"/>
        <end position="83"/>
    </location>
</feature>
<protein>
    <recommendedName>
        <fullName evidence="1">F-box domain-containing protein</fullName>
    </recommendedName>
</protein>
<reference evidence="2" key="1">
    <citation type="journal article" date="2017" name="Mycologia">
        <title>Fusarium algeriense, sp. nov., a novel toxigenic crown rot pathogen of durum wheat from Algeria is nested in the Fusarium burgessii species complex.</title>
        <authorList>
            <person name="Laraba I."/>
            <person name="Keddad A."/>
            <person name="Boureghda H."/>
            <person name="Abdallah N."/>
            <person name="Vaughan M.M."/>
            <person name="Proctor R.H."/>
            <person name="Busman M."/>
            <person name="O'Donnell K."/>
        </authorList>
    </citation>
    <scope>NUCLEOTIDE SEQUENCE</scope>
    <source>
        <strain evidence="2">NRRL 25174</strain>
    </source>
</reference>
<name>A0A9P5DXM6_9HYPO</name>
<evidence type="ECO:0000313" key="2">
    <source>
        <dbReference type="EMBL" id="KAF4339235.1"/>
    </source>
</evidence>
<dbReference type="AlphaFoldDB" id="A0A9P5DXM6"/>
<dbReference type="EMBL" id="PVQB02000291">
    <property type="protein sequence ID" value="KAF4339235.1"/>
    <property type="molecule type" value="Genomic_DNA"/>
</dbReference>
<evidence type="ECO:0000259" key="1">
    <source>
        <dbReference type="Pfam" id="PF12937"/>
    </source>
</evidence>